<accession>A0A5B7GHQ3</accession>
<gene>
    <name evidence="1" type="ORF">E2C01_051062</name>
</gene>
<evidence type="ECO:0000313" key="2">
    <source>
        <dbReference type="Proteomes" id="UP000324222"/>
    </source>
</evidence>
<reference evidence="1 2" key="1">
    <citation type="submission" date="2019-05" db="EMBL/GenBank/DDBJ databases">
        <title>Another draft genome of Portunus trituberculatus and its Hox gene families provides insights of decapod evolution.</title>
        <authorList>
            <person name="Jeong J.-H."/>
            <person name="Song I."/>
            <person name="Kim S."/>
            <person name="Choi T."/>
            <person name="Kim D."/>
            <person name="Ryu S."/>
            <person name="Kim W."/>
        </authorList>
    </citation>
    <scope>NUCLEOTIDE SEQUENCE [LARGE SCALE GENOMIC DNA]</scope>
    <source>
        <tissue evidence="1">Muscle</tissue>
    </source>
</reference>
<sequence>MHQLTAVIESKTVRPCGFSRPLKLLMLRITLCNREFVKMS</sequence>
<protein>
    <submittedName>
        <fullName evidence="1">Uncharacterized protein</fullName>
    </submittedName>
</protein>
<comment type="caution">
    <text evidence="1">The sequence shown here is derived from an EMBL/GenBank/DDBJ whole genome shotgun (WGS) entry which is preliminary data.</text>
</comment>
<name>A0A5B7GHQ3_PORTR</name>
<dbReference type="AlphaFoldDB" id="A0A5B7GHQ3"/>
<dbReference type="EMBL" id="VSRR010014497">
    <property type="protein sequence ID" value="MPC57089.1"/>
    <property type="molecule type" value="Genomic_DNA"/>
</dbReference>
<proteinExistence type="predicted"/>
<dbReference type="Proteomes" id="UP000324222">
    <property type="component" value="Unassembled WGS sequence"/>
</dbReference>
<evidence type="ECO:0000313" key="1">
    <source>
        <dbReference type="EMBL" id="MPC57089.1"/>
    </source>
</evidence>
<keyword evidence="2" id="KW-1185">Reference proteome</keyword>
<organism evidence="1 2">
    <name type="scientific">Portunus trituberculatus</name>
    <name type="common">Swimming crab</name>
    <name type="synonym">Neptunus trituberculatus</name>
    <dbReference type="NCBI Taxonomy" id="210409"/>
    <lineage>
        <taxon>Eukaryota</taxon>
        <taxon>Metazoa</taxon>
        <taxon>Ecdysozoa</taxon>
        <taxon>Arthropoda</taxon>
        <taxon>Crustacea</taxon>
        <taxon>Multicrustacea</taxon>
        <taxon>Malacostraca</taxon>
        <taxon>Eumalacostraca</taxon>
        <taxon>Eucarida</taxon>
        <taxon>Decapoda</taxon>
        <taxon>Pleocyemata</taxon>
        <taxon>Brachyura</taxon>
        <taxon>Eubrachyura</taxon>
        <taxon>Portunoidea</taxon>
        <taxon>Portunidae</taxon>
        <taxon>Portuninae</taxon>
        <taxon>Portunus</taxon>
    </lineage>
</organism>